<dbReference type="InterPro" id="IPR045738">
    <property type="entry name" value="DUF6088"/>
</dbReference>
<gene>
    <name evidence="1" type="ORF">NCTC11166_01534</name>
</gene>
<dbReference type="AlphaFoldDB" id="A0A2X1B885"/>
<dbReference type="Pfam" id="PF19570">
    <property type="entry name" value="DUF6088"/>
    <property type="match status" value="1"/>
</dbReference>
<proteinExistence type="predicted"/>
<accession>A0A2X1B885</accession>
<sequence length="222" mass="23943">MKRRDSTGPVAECQKQNYISDTETIMQVLAEQIMERVRALPEGAPVAAKGLLHLGNRAAVDQALSRLVRRGRLVRAGRGVYMRPLESRFGSRTPSVETVVRAVSEQRGEVVASNGAAAANALGLTTQVPIRMVYLTNGKSRLLNVGKQTVEFKHAPVWQLLLADRPAGEAVRALAWLGPEKAATALEALKRKLGPAAFGELVSVGPRLPTWLARSVSQAAHV</sequence>
<name>A0A2X1B885_BREVE</name>
<organism evidence="1 2">
    <name type="scientific">Brevundimonas vesicularis</name>
    <name type="common">Pseudomonas vesicularis</name>
    <dbReference type="NCBI Taxonomy" id="41276"/>
    <lineage>
        <taxon>Bacteria</taxon>
        <taxon>Pseudomonadati</taxon>
        <taxon>Pseudomonadota</taxon>
        <taxon>Alphaproteobacteria</taxon>
        <taxon>Caulobacterales</taxon>
        <taxon>Caulobacteraceae</taxon>
        <taxon>Brevundimonas</taxon>
    </lineage>
</organism>
<evidence type="ECO:0008006" key="3">
    <source>
        <dbReference type="Google" id="ProtNLM"/>
    </source>
</evidence>
<reference evidence="1 2" key="1">
    <citation type="submission" date="2018-06" db="EMBL/GenBank/DDBJ databases">
        <authorList>
            <consortium name="Pathogen Informatics"/>
            <person name="Doyle S."/>
        </authorList>
    </citation>
    <scope>NUCLEOTIDE SEQUENCE [LARGE SCALE GENOMIC DNA]</scope>
    <source>
        <strain evidence="1 2">NCTC11166</strain>
    </source>
</reference>
<evidence type="ECO:0000313" key="2">
    <source>
        <dbReference type="Proteomes" id="UP000251186"/>
    </source>
</evidence>
<protein>
    <recommendedName>
        <fullName evidence="3">Type IV toxin-antitoxin system AbiEi family antitoxin domain-containing protein</fullName>
    </recommendedName>
</protein>
<dbReference type="Proteomes" id="UP000251186">
    <property type="component" value="Unassembled WGS sequence"/>
</dbReference>
<dbReference type="EMBL" id="UAQP01000005">
    <property type="protein sequence ID" value="SPU53463.1"/>
    <property type="molecule type" value="Genomic_DNA"/>
</dbReference>
<evidence type="ECO:0000313" key="1">
    <source>
        <dbReference type="EMBL" id="SPU53463.1"/>
    </source>
</evidence>